<protein>
    <submittedName>
        <fullName evidence="5">ABC transporter ATP-binding protein</fullName>
    </submittedName>
</protein>
<keyword evidence="1" id="KW-0813">Transport</keyword>
<dbReference type="RefSeq" id="WP_272100780.1">
    <property type="nucleotide sequence ID" value="NZ_JAQNDK010000004.1"/>
</dbReference>
<dbReference type="PANTHER" id="PTHR42781">
    <property type="entry name" value="SPERMIDINE/PUTRESCINE IMPORT ATP-BINDING PROTEIN POTA"/>
    <property type="match status" value="1"/>
</dbReference>
<dbReference type="Proteomes" id="UP001217485">
    <property type="component" value="Unassembled WGS sequence"/>
</dbReference>
<name>A0ABT5CBZ8_9BACT</name>
<reference evidence="5 6" key="1">
    <citation type="submission" date="2023-01" db="EMBL/GenBank/DDBJ databases">
        <title>Minimal conservation of predation-associated metabolite biosynthetic gene clusters underscores biosynthetic potential of Myxococcota including descriptions for ten novel species: Archangium lansinium sp. nov., Myxococcus landrumus sp. nov., Nannocystis bai.</title>
        <authorList>
            <person name="Ahearne A."/>
            <person name="Stevens C."/>
            <person name="Dowd S."/>
        </authorList>
    </citation>
    <scope>NUCLEOTIDE SEQUENCE [LARGE SCALE GENOMIC DNA]</scope>
    <source>
        <strain evidence="5 6">WIWO2</strain>
    </source>
</reference>
<evidence type="ECO:0000256" key="1">
    <source>
        <dbReference type="ARBA" id="ARBA00022448"/>
    </source>
</evidence>
<proteinExistence type="predicted"/>
<dbReference type="EMBL" id="JAQNDK010000004">
    <property type="protein sequence ID" value="MDC0682656.1"/>
    <property type="molecule type" value="Genomic_DNA"/>
</dbReference>
<dbReference type="SUPFAM" id="SSF52540">
    <property type="entry name" value="P-loop containing nucleoside triphosphate hydrolases"/>
    <property type="match status" value="1"/>
</dbReference>
<accession>A0ABT5CBZ8</accession>
<dbReference type="InterPro" id="IPR003593">
    <property type="entry name" value="AAA+_ATPase"/>
</dbReference>
<dbReference type="InterPro" id="IPR017871">
    <property type="entry name" value="ABC_transporter-like_CS"/>
</dbReference>
<dbReference type="PANTHER" id="PTHR42781:SF4">
    <property type="entry name" value="SPERMIDINE_PUTRESCINE IMPORT ATP-BINDING PROTEIN POTA"/>
    <property type="match status" value="1"/>
</dbReference>
<dbReference type="PROSITE" id="PS50893">
    <property type="entry name" value="ABC_TRANSPORTER_2"/>
    <property type="match status" value="1"/>
</dbReference>
<feature type="domain" description="ABC transporter" evidence="4">
    <location>
        <begin position="1"/>
        <end position="240"/>
    </location>
</feature>
<keyword evidence="2" id="KW-0547">Nucleotide-binding</keyword>
<comment type="caution">
    <text evidence="5">The sequence shown here is derived from an EMBL/GenBank/DDBJ whole genome shotgun (WGS) entry which is preliminary data.</text>
</comment>
<dbReference type="InterPro" id="IPR003439">
    <property type="entry name" value="ABC_transporter-like_ATP-bd"/>
</dbReference>
<evidence type="ECO:0000256" key="2">
    <source>
        <dbReference type="ARBA" id="ARBA00022741"/>
    </source>
</evidence>
<evidence type="ECO:0000313" key="5">
    <source>
        <dbReference type="EMBL" id="MDC0682656.1"/>
    </source>
</evidence>
<dbReference type="Pfam" id="PF00005">
    <property type="entry name" value="ABC_tran"/>
    <property type="match status" value="1"/>
</dbReference>
<evidence type="ECO:0000256" key="3">
    <source>
        <dbReference type="ARBA" id="ARBA00022840"/>
    </source>
</evidence>
<dbReference type="Gene3D" id="3.40.50.300">
    <property type="entry name" value="P-loop containing nucleotide triphosphate hydrolases"/>
    <property type="match status" value="1"/>
</dbReference>
<gene>
    <name evidence="5" type="ORF">POL72_33325</name>
</gene>
<keyword evidence="6" id="KW-1185">Reference proteome</keyword>
<sequence length="258" mass="27535">MAAERLRARVTARVGRLRIDADLDTGDGSLVLVGPNGAGKTTLLSLLLGVLPVERGRVEVGDAVLLDTAAGIDVPVEQRGIGYVPQDYALFPHLSVRENVEFAVRSAPSRRRRAADAEVVDAMLDELGIAAHARRRTQALSGGEKQRVALARALSVGPRALLLDEPLAALDVHSRREVRAFLSDYLRTLALPTVVVTHDATDARLLGDRIAVLEAGRVTQAGTWEELSARPASPFVEEFVAAARSSGDSPRSRSADSA</sequence>
<dbReference type="SMART" id="SM00382">
    <property type="entry name" value="AAA"/>
    <property type="match status" value="1"/>
</dbReference>
<dbReference type="GO" id="GO:0005524">
    <property type="term" value="F:ATP binding"/>
    <property type="evidence" value="ECO:0007669"/>
    <property type="project" value="UniProtKB-KW"/>
</dbReference>
<evidence type="ECO:0000259" key="4">
    <source>
        <dbReference type="PROSITE" id="PS50893"/>
    </source>
</evidence>
<dbReference type="PROSITE" id="PS00211">
    <property type="entry name" value="ABC_TRANSPORTER_1"/>
    <property type="match status" value="1"/>
</dbReference>
<evidence type="ECO:0000313" key="6">
    <source>
        <dbReference type="Proteomes" id="UP001217485"/>
    </source>
</evidence>
<dbReference type="InterPro" id="IPR027417">
    <property type="entry name" value="P-loop_NTPase"/>
</dbReference>
<keyword evidence="3 5" id="KW-0067">ATP-binding</keyword>
<organism evidence="5 6">
    <name type="scientific">Sorangium atrum</name>
    <dbReference type="NCBI Taxonomy" id="2995308"/>
    <lineage>
        <taxon>Bacteria</taxon>
        <taxon>Pseudomonadati</taxon>
        <taxon>Myxococcota</taxon>
        <taxon>Polyangia</taxon>
        <taxon>Polyangiales</taxon>
        <taxon>Polyangiaceae</taxon>
        <taxon>Sorangium</taxon>
    </lineage>
</organism>
<dbReference type="InterPro" id="IPR050093">
    <property type="entry name" value="ABC_SmlMolc_Importer"/>
</dbReference>